<dbReference type="Proteomes" id="UP000306420">
    <property type="component" value="Unassembled WGS sequence"/>
</dbReference>
<comment type="caution">
    <text evidence="1">The sequence shown here is derived from an EMBL/GenBank/DDBJ whole genome shotgun (WGS) entry which is preliminary data.</text>
</comment>
<dbReference type="EC" id="2.1.1.199" evidence="1"/>
<keyword evidence="1" id="KW-0808">Transferase</keyword>
<gene>
    <name evidence="1" type="primary">mraW</name>
    <name evidence="1" type="ORF">FEZ33_08710</name>
</gene>
<evidence type="ECO:0000313" key="2">
    <source>
        <dbReference type="Proteomes" id="UP000306420"/>
    </source>
</evidence>
<organism evidence="1 2">
    <name type="scientific">Ruoffia tabacinasalis</name>
    <dbReference type="NCBI Taxonomy" id="87458"/>
    <lineage>
        <taxon>Bacteria</taxon>
        <taxon>Bacillati</taxon>
        <taxon>Bacillota</taxon>
        <taxon>Bacilli</taxon>
        <taxon>Lactobacillales</taxon>
        <taxon>Aerococcaceae</taxon>
        <taxon>Ruoffia</taxon>
    </lineage>
</organism>
<dbReference type="GO" id="GO:0008168">
    <property type="term" value="F:methyltransferase activity"/>
    <property type="evidence" value="ECO:0007669"/>
    <property type="project" value="UniProtKB-KW"/>
</dbReference>
<dbReference type="InterPro" id="IPR010719">
    <property type="entry name" value="MnmM_MeTrfase"/>
</dbReference>
<reference evidence="1 2" key="1">
    <citation type="submission" date="2019-05" db="EMBL/GenBank/DDBJ databases">
        <title>The metagenome of a microbial culture collection derived from dairy environment covers the genomic content of the human microbiome.</title>
        <authorList>
            <person name="Roder T."/>
            <person name="Wuthrich D."/>
            <person name="Sattari Z."/>
            <person name="Von Ah U."/>
            <person name="Bar C."/>
            <person name="Ronchi F."/>
            <person name="Macpherson A.J."/>
            <person name="Ganal-Vonarburg S.C."/>
            <person name="Bruggmann R."/>
            <person name="Vergeres G."/>
        </authorList>
    </citation>
    <scope>NUCLEOTIDE SEQUENCE [LARGE SCALE GENOMIC DNA]</scope>
    <source>
        <strain evidence="1 2">FAM 24227</strain>
    </source>
</reference>
<name>A0A5R9DTT7_9LACT</name>
<dbReference type="RefSeq" id="WP_138405019.1">
    <property type="nucleotide sequence ID" value="NZ_VBSP01000033.1"/>
</dbReference>
<evidence type="ECO:0000313" key="1">
    <source>
        <dbReference type="EMBL" id="TLQ40230.1"/>
    </source>
</evidence>
<dbReference type="Pfam" id="PF06962">
    <property type="entry name" value="rRNA_methylase"/>
    <property type="match status" value="1"/>
</dbReference>
<dbReference type="EMBL" id="VBSP01000033">
    <property type="protein sequence ID" value="TLQ40230.1"/>
    <property type="molecule type" value="Genomic_DNA"/>
</dbReference>
<dbReference type="OrthoDB" id="9792989at2"/>
<dbReference type="PANTHER" id="PTHR35276:SF1">
    <property type="entry name" value="TRNA (MNM(5)S(2)U34)-METHYLTRANSFERASE, CHLOROPLASTIC"/>
    <property type="match status" value="1"/>
</dbReference>
<dbReference type="PANTHER" id="PTHR35276">
    <property type="entry name" value="S-ADENOSYL-L-METHIONINE-DEPENDENT METHYLTRANSFERASES SUPERFAMILY PROTEIN"/>
    <property type="match status" value="1"/>
</dbReference>
<dbReference type="Gene3D" id="3.40.50.150">
    <property type="entry name" value="Vaccinia Virus protein VP39"/>
    <property type="match status" value="1"/>
</dbReference>
<dbReference type="AlphaFoldDB" id="A0A5R9DTT7"/>
<accession>A0A5R9DTT7</accession>
<dbReference type="SUPFAM" id="SSF53335">
    <property type="entry name" value="S-adenosyl-L-methionine-dependent methyltransferases"/>
    <property type="match status" value="1"/>
</dbReference>
<dbReference type="InterPro" id="IPR029063">
    <property type="entry name" value="SAM-dependent_MTases_sf"/>
</dbReference>
<proteinExistence type="predicted"/>
<protein>
    <submittedName>
        <fullName evidence="1">16S rRNA (Cytosine(1402)-N(4))-methyltransferase</fullName>
        <ecNumber evidence="1">2.1.1.199</ecNumber>
    </submittedName>
</protein>
<dbReference type="GO" id="GO:0032259">
    <property type="term" value="P:methylation"/>
    <property type="evidence" value="ECO:0007669"/>
    <property type="project" value="UniProtKB-KW"/>
</dbReference>
<keyword evidence="1" id="KW-0489">Methyltransferase</keyword>
<sequence length="190" mass="21550">MYNALQYSHQLLKQQVHKNPQGLFIDGTLGNGHDSAFLLSLKDFTGSLIGFDIQEIAIQNSTKRIESLDHSTKASYKFILDSHDKVSEYIEDNLVQSAIFNLGYLPGGDHNVTTEFPSTFKAVQDILGNLAIHGQIILVIYSGHENGMTEKNNLFEKLEKFPQEKYQVLAYQFINQINHPPMLLVIERIK</sequence>